<evidence type="ECO:0000313" key="3">
    <source>
        <dbReference type="Proteomes" id="UP001157974"/>
    </source>
</evidence>
<dbReference type="PROSITE" id="PS50086">
    <property type="entry name" value="TBC_RABGAP"/>
    <property type="match status" value="1"/>
</dbReference>
<dbReference type="InterPro" id="IPR050302">
    <property type="entry name" value="Rab_GAP_TBC_domain"/>
</dbReference>
<comment type="caution">
    <text evidence="2">The sequence shown here is derived from an EMBL/GenBank/DDBJ whole genome shotgun (WGS) entry which is preliminary data.</text>
</comment>
<organism evidence="2 3">
    <name type="scientific">Rhodosorus marinus</name>
    <dbReference type="NCBI Taxonomy" id="101924"/>
    <lineage>
        <taxon>Eukaryota</taxon>
        <taxon>Rhodophyta</taxon>
        <taxon>Stylonematophyceae</taxon>
        <taxon>Stylonematales</taxon>
        <taxon>Stylonemataceae</taxon>
        <taxon>Rhodosorus</taxon>
    </lineage>
</organism>
<dbReference type="Gene3D" id="1.10.8.270">
    <property type="entry name" value="putative rabgap domain of human tbc1 domain family member 14 like domains"/>
    <property type="match status" value="1"/>
</dbReference>
<name>A0AAV8UPE6_9RHOD</name>
<accession>A0AAV8UPE6</accession>
<dbReference type="AlphaFoldDB" id="A0AAV8UPE6"/>
<gene>
    <name evidence="2" type="ORF">NDN08_006890</name>
</gene>
<dbReference type="Gene3D" id="1.10.10.750">
    <property type="entry name" value="Ypt/Rab-GAP domain of gyp1p, domain 1"/>
    <property type="match status" value="1"/>
</dbReference>
<dbReference type="GO" id="GO:0031267">
    <property type="term" value="F:small GTPase binding"/>
    <property type="evidence" value="ECO:0007669"/>
    <property type="project" value="TreeGrafter"/>
</dbReference>
<evidence type="ECO:0000259" key="1">
    <source>
        <dbReference type="PROSITE" id="PS50086"/>
    </source>
</evidence>
<dbReference type="GO" id="GO:0005096">
    <property type="term" value="F:GTPase activator activity"/>
    <property type="evidence" value="ECO:0007669"/>
    <property type="project" value="TreeGrafter"/>
</dbReference>
<proteinExistence type="predicted"/>
<dbReference type="Proteomes" id="UP001157974">
    <property type="component" value="Unassembled WGS sequence"/>
</dbReference>
<dbReference type="PANTHER" id="PTHR47219:SF15">
    <property type="entry name" value="TBC1 DOMAIN FAMILY MEMBER 12 ISOFORM X1"/>
    <property type="match status" value="1"/>
</dbReference>
<feature type="domain" description="Rab-GAP TBC" evidence="1">
    <location>
        <begin position="94"/>
        <end position="300"/>
    </location>
</feature>
<reference evidence="2 3" key="1">
    <citation type="journal article" date="2023" name="Nat. Commun.">
        <title>Origin of minicircular mitochondrial genomes in red algae.</title>
        <authorList>
            <person name="Lee Y."/>
            <person name="Cho C.H."/>
            <person name="Lee Y.M."/>
            <person name="Park S.I."/>
            <person name="Yang J.H."/>
            <person name="West J.A."/>
            <person name="Bhattacharya D."/>
            <person name="Yoon H.S."/>
        </authorList>
    </citation>
    <scope>NUCLEOTIDE SEQUENCE [LARGE SCALE GENOMIC DNA]</scope>
    <source>
        <strain evidence="2 3">CCMP1338</strain>
        <tissue evidence="2">Whole cell</tissue>
    </source>
</reference>
<sequence length="368" mass="42177">MDAECDGSRADFVAVLRLQLMGGVMGRDDLKRGERKSTSFWSSLWTGKVDVKSIEQMPFVDRQECLKEIWLSEVLSDWEKSWKSERARELYYAGVPVMLRGKVWGMSIGNDLQIDPSMYSELVQLARDRRAQCDEDDIYAEKNRLLAKTVEHLHIDVPRTMPHLEVLQDEQPVKISENVGKVLEAFLMLRPDIGYSQGMLFLSSMLLLYLDPEAAFVAFTNLLDKSRLLDFYQNSADKVELYMNAFAQLVSEKLPKLHAHFVKLGVEPSMFLLNWLMSAYCRVLPLDLASRVWDLFVSEGDTTLFSVALAILESLQEELLTLDFDSCLRTLSQLRKRTMDQDALIRGIKKIRLSEKSIDDALGKCSRK</sequence>
<dbReference type="Gene3D" id="1.10.472.80">
    <property type="entry name" value="Ypt/Rab-GAP domain of gyp1p, domain 3"/>
    <property type="match status" value="1"/>
</dbReference>
<dbReference type="GO" id="GO:0005773">
    <property type="term" value="C:vacuole"/>
    <property type="evidence" value="ECO:0007669"/>
    <property type="project" value="UniProtKB-ARBA"/>
</dbReference>
<dbReference type="InterPro" id="IPR035969">
    <property type="entry name" value="Rab-GAP_TBC_sf"/>
</dbReference>
<dbReference type="Pfam" id="PF00566">
    <property type="entry name" value="RabGAP-TBC"/>
    <property type="match status" value="1"/>
</dbReference>
<dbReference type="SMART" id="SM00164">
    <property type="entry name" value="TBC"/>
    <property type="match status" value="1"/>
</dbReference>
<dbReference type="FunFam" id="1.10.472.80:FF:000006">
    <property type="entry name" value="TBC1 domain family member 14"/>
    <property type="match status" value="1"/>
</dbReference>
<protein>
    <recommendedName>
        <fullName evidence="1">Rab-GAP TBC domain-containing protein</fullName>
    </recommendedName>
</protein>
<evidence type="ECO:0000313" key="2">
    <source>
        <dbReference type="EMBL" id="KAJ8902486.1"/>
    </source>
</evidence>
<dbReference type="EMBL" id="JAMWBK010000009">
    <property type="protein sequence ID" value="KAJ8902486.1"/>
    <property type="molecule type" value="Genomic_DNA"/>
</dbReference>
<dbReference type="SUPFAM" id="SSF47923">
    <property type="entry name" value="Ypt/Rab-GAP domain of gyp1p"/>
    <property type="match status" value="2"/>
</dbReference>
<dbReference type="GO" id="GO:0031410">
    <property type="term" value="C:cytoplasmic vesicle"/>
    <property type="evidence" value="ECO:0007669"/>
    <property type="project" value="UniProtKB-ARBA"/>
</dbReference>
<dbReference type="GO" id="GO:0016192">
    <property type="term" value="P:vesicle-mediated transport"/>
    <property type="evidence" value="ECO:0007669"/>
    <property type="project" value="UniProtKB-ARBA"/>
</dbReference>
<dbReference type="PANTHER" id="PTHR47219">
    <property type="entry name" value="RAB GTPASE-ACTIVATING PROTEIN 1-LIKE"/>
    <property type="match status" value="1"/>
</dbReference>
<keyword evidence="3" id="KW-1185">Reference proteome</keyword>
<dbReference type="InterPro" id="IPR000195">
    <property type="entry name" value="Rab-GAP-TBC_dom"/>
</dbReference>